<name>A0A9N9IVF6_9GLOM</name>
<proteinExistence type="predicted"/>
<keyword evidence="2" id="KW-1185">Reference proteome</keyword>
<accession>A0A9N9IVF6</accession>
<comment type="caution">
    <text evidence="1">The sequence shown here is derived from an EMBL/GenBank/DDBJ whole genome shotgun (WGS) entry which is preliminary data.</text>
</comment>
<dbReference type="EMBL" id="CAJVPQ010018056">
    <property type="protein sequence ID" value="CAG8750040.1"/>
    <property type="molecule type" value="Genomic_DNA"/>
</dbReference>
<organism evidence="1 2">
    <name type="scientific">Funneliformis caledonium</name>
    <dbReference type="NCBI Taxonomy" id="1117310"/>
    <lineage>
        <taxon>Eukaryota</taxon>
        <taxon>Fungi</taxon>
        <taxon>Fungi incertae sedis</taxon>
        <taxon>Mucoromycota</taxon>
        <taxon>Glomeromycotina</taxon>
        <taxon>Glomeromycetes</taxon>
        <taxon>Glomerales</taxon>
        <taxon>Glomeraceae</taxon>
        <taxon>Funneliformis</taxon>
    </lineage>
</organism>
<dbReference type="OrthoDB" id="2447403at2759"/>
<feature type="non-terminal residue" evidence="1">
    <location>
        <position position="1"/>
    </location>
</feature>
<dbReference type="AlphaFoldDB" id="A0A9N9IVF6"/>
<dbReference type="Proteomes" id="UP000789570">
    <property type="component" value="Unassembled WGS sequence"/>
</dbReference>
<evidence type="ECO:0000313" key="2">
    <source>
        <dbReference type="Proteomes" id="UP000789570"/>
    </source>
</evidence>
<gene>
    <name evidence="1" type="ORF">FCALED_LOCUS16247</name>
</gene>
<protein>
    <submittedName>
        <fullName evidence="1">17773_t:CDS:1</fullName>
    </submittedName>
</protein>
<reference evidence="1" key="1">
    <citation type="submission" date="2021-06" db="EMBL/GenBank/DDBJ databases">
        <authorList>
            <person name="Kallberg Y."/>
            <person name="Tangrot J."/>
            <person name="Rosling A."/>
        </authorList>
    </citation>
    <scope>NUCLEOTIDE SEQUENCE</scope>
    <source>
        <strain evidence="1">UK204</strain>
    </source>
</reference>
<evidence type="ECO:0000313" key="1">
    <source>
        <dbReference type="EMBL" id="CAG8750040.1"/>
    </source>
</evidence>
<sequence length="66" mass="7626">IFIITSDNASNNDTFMEPLENICQNKNILLYAVGSYYHYNAHIMNIVVQDILKQIKADEAQTEDLY</sequence>